<dbReference type="Gene3D" id="3.60.15.10">
    <property type="entry name" value="Ribonuclease Z/Hydroxyacylglutathione hydrolase-like"/>
    <property type="match status" value="1"/>
</dbReference>
<dbReference type="InterPro" id="IPR050855">
    <property type="entry name" value="NDM-1-like"/>
</dbReference>
<organism evidence="2 3">
    <name type="scientific">Streptomyces corchorusii</name>
    <name type="common">Streptomyces chibaensis</name>
    <dbReference type="NCBI Taxonomy" id="1903"/>
    <lineage>
        <taxon>Bacteria</taxon>
        <taxon>Bacillati</taxon>
        <taxon>Actinomycetota</taxon>
        <taxon>Actinomycetes</taxon>
        <taxon>Kitasatosporales</taxon>
        <taxon>Streptomycetaceae</taxon>
        <taxon>Streptomyces</taxon>
    </lineage>
</organism>
<dbReference type="EMBL" id="LMWP01000044">
    <property type="protein sequence ID" value="KUN18278.1"/>
    <property type="molecule type" value="Genomic_DNA"/>
</dbReference>
<dbReference type="Proteomes" id="UP000053398">
    <property type="component" value="Unassembled WGS sequence"/>
</dbReference>
<dbReference type="AlphaFoldDB" id="A0A101PV44"/>
<dbReference type="SUPFAM" id="SSF56281">
    <property type="entry name" value="Metallo-hydrolase/oxidoreductase"/>
    <property type="match status" value="1"/>
</dbReference>
<proteinExistence type="predicted"/>
<dbReference type="SMART" id="SM00849">
    <property type="entry name" value="Lactamase_B"/>
    <property type="match status" value="1"/>
</dbReference>
<protein>
    <recommendedName>
        <fullName evidence="1">Metallo-beta-lactamase domain-containing protein</fullName>
    </recommendedName>
</protein>
<evidence type="ECO:0000259" key="1">
    <source>
        <dbReference type="SMART" id="SM00849"/>
    </source>
</evidence>
<comment type="caution">
    <text evidence="2">The sequence shown here is derived from an EMBL/GenBank/DDBJ whole genome shotgun (WGS) entry which is preliminary data.</text>
</comment>
<gene>
    <name evidence="2" type="ORF">AQJ11_35010</name>
</gene>
<dbReference type="RefSeq" id="WP_059265932.1">
    <property type="nucleotide sequence ID" value="NZ_KQ948367.1"/>
</dbReference>
<dbReference type="CDD" id="cd07739">
    <property type="entry name" value="metallo-hydrolase-like_MBL-fold"/>
    <property type="match status" value="1"/>
</dbReference>
<dbReference type="Pfam" id="PF00753">
    <property type="entry name" value="Lactamase_B"/>
    <property type="match status" value="1"/>
</dbReference>
<evidence type="ECO:0000313" key="3">
    <source>
        <dbReference type="Proteomes" id="UP000053398"/>
    </source>
</evidence>
<dbReference type="PANTHER" id="PTHR42951:SF14">
    <property type="entry name" value="METALLO-BETA-LACTAMASE SUPERFAMILY PROTEIN"/>
    <property type="match status" value="1"/>
</dbReference>
<sequence length="283" mass="30135">MASLAHAVHVSPMQPLAPTALPPRPDGGPLLWSPLTTTLVYGPREAVLVDPGLTTEQGAAVAKWAAGFDRTITGVYVTHAHGDHWYATAPVRERFPELKVWATAETVAEMERTTPGGRPAPFWGAAFPGLIGETPLIAEAVPEGGLQVDGQPLVPHAAGHTDTDHTTFLHVPSLDLVVGGDVIYNQVHQYLSEAGAHGIDSWLGAIDAVAALNPTTVVAGHKNPERDDPASVIDETRAYLRAATEVFAAAGSRAEYFEAMTQRFPAWLNPSIAWLTAVGRWAE</sequence>
<feature type="domain" description="Metallo-beta-lactamase" evidence="1">
    <location>
        <begin position="34"/>
        <end position="221"/>
    </location>
</feature>
<reference evidence="2 3" key="1">
    <citation type="submission" date="2015-10" db="EMBL/GenBank/DDBJ databases">
        <title>Draft genome sequence of Streptomyces corchorusii DSM 40340, type strain for the species Streptomyces corchorusii.</title>
        <authorList>
            <person name="Ruckert C."/>
            <person name="Winkler A."/>
            <person name="Kalinowski J."/>
            <person name="Kampfer P."/>
            <person name="Glaeser S."/>
        </authorList>
    </citation>
    <scope>NUCLEOTIDE SEQUENCE [LARGE SCALE GENOMIC DNA]</scope>
    <source>
        <strain evidence="2 3">DSM 40340</strain>
    </source>
</reference>
<dbReference type="InterPro" id="IPR001279">
    <property type="entry name" value="Metallo-B-lactamas"/>
</dbReference>
<accession>A0A101PV44</accession>
<dbReference type="InterPro" id="IPR036866">
    <property type="entry name" value="RibonucZ/Hydroxyglut_hydro"/>
</dbReference>
<evidence type="ECO:0000313" key="2">
    <source>
        <dbReference type="EMBL" id="KUN18278.1"/>
    </source>
</evidence>
<keyword evidence="3" id="KW-1185">Reference proteome</keyword>
<dbReference type="PANTHER" id="PTHR42951">
    <property type="entry name" value="METALLO-BETA-LACTAMASE DOMAIN-CONTAINING"/>
    <property type="match status" value="1"/>
</dbReference>
<name>A0A101PV44_STRCK</name>